<dbReference type="NCBIfam" id="TIGR01686">
    <property type="entry name" value="FkbH"/>
    <property type="match status" value="1"/>
</dbReference>
<comment type="caution">
    <text evidence="3">The sequence shown here is derived from an EMBL/GenBank/DDBJ whole genome shotgun (WGS) entry which is preliminary data.</text>
</comment>
<dbReference type="InterPro" id="IPR010037">
    <property type="entry name" value="FkbH_domain"/>
</dbReference>
<dbReference type="Proteomes" id="UP001595699">
    <property type="component" value="Unassembled WGS sequence"/>
</dbReference>
<organism evidence="3 4">
    <name type="scientific">Tenggerimyces flavus</name>
    <dbReference type="NCBI Taxonomy" id="1708749"/>
    <lineage>
        <taxon>Bacteria</taxon>
        <taxon>Bacillati</taxon>
        <taxon>Actinomycetota</taxon>
        <taxon>Actinomycetes</taxon>
        <taxon>Propionibacteriales</taxon>
        <taxon>Nocardioidaceae</taxon>
        <taxon>Tenggerimyces</taxon>
    </lineage>
</organism>
<feature type="domain" description="Carrier" evidence="2">
    <location>
        <begin position="569"/>
        <end position="645"/>
    </location>
</feature>
<evidence type="ECO:0000313" key="4">
    <source>
        <dbReference type="Proteomes" id="UP001595699"/>
    </source>
</evidence>
<feature type="compositionally biased region" description="Polar residues" evidence="1">
    <location>
        <begin position="519"/>
        <end position="531"/>
    </location>
</feature>
<dbReference type="SUPFAM" id="SSF56784">
    <property type="entry name" value="HAD-like"/>
    <property type="match status" value="1"/>
</dbReference>
<accession>A0ABV7YNP6</accession>
<dbReference type="NCBIfam" id="TIGR01681">
    <property type="entry name" value="HAD-SF-IIIC"/>
    <property type="match status" value="1"/>
</dbReference>
<dbReference type="RefSeq" id="WP_205121213.1">
    <property type="nucleotide sequence ID" value="NZ_JAFBCM010000001.1"/>
</dbReference>
<protein>
    <submittedName>
        <fullName evidence="3">HAD-IIIC family phosphatase</fullName>
    </submittedName>
</protein>
<dbReference type="Gene3D" id="3.40.50.1000">
    <property type="entry name" value="HAD superfamily/HAD-like"/>
    <property type="match status" value="1"/>
</dbReference>
<evidence type="ECO:0000259" key="2">
    <source>
        <dbReference type="PROSITE" id="PS50075"/>
    </source>
</evidence>
<dbReference type="InterPro" id="IPR036412">
    <property type="entry name" value="HAD-like_sf"/>
</dbReference>
<dbReference type="Gene3D" id="3.40.630.30">
    <property type="match status" value="1"/>
</dbReference>
<evidence type="ECO:0000256" key="1">
    <source>
        <dbReference type="SAM" id="MobiDB-lite"/>
    </source>
</evidence>
<sequence length="654" mass="72177">MRLGTPQRLLADLTDSDGPLLEHRDGTNAVLLRVEDLAATRRITHSGWRRAIESGADLFEASVVAAASSGRSFTVVTCPPSPGVQQDRSAARIVANVEHDLVARLRSVDSVNVSESASLLAESGLARTGDYYSAFTDRLAQIPYTALFYAAAGTHVVRRTLAAEIPRPKVLVVDCDATLWDGYVAEDGVPGIRIGSHRRALQEFLVAQVQNGRLLCLCSKNDESDVMKVLAKHPDMVVREEHVAAARVNWRPKSENLRSLAAELNLALDSFVFLDDSPVECAEVRVNCPEVLALRLPNSAERAARFVRHCWPLDTRNVTDADHHRTRHYRVERERRRLRRTAPSLSDYLAQLGTTVTISAATQRHHARMAQLTARTNQFNLTGRRWSAAEFANLPRRTRALIVEVEDHFDTYGVVGLMVYDHDEEVLRIRSFLLSCRVLGRGVEHQMVRRLGQAARASGLKRITFDCVRTGRNQPALEFLDGLGVEEARLHDDRPALVLSSELAAGAAYDPDRHAGEHSASSDAVPTSESSPAAERMPWRLVEHIANELNDAHRVLAAVEESGTPAGDLAGEQVSSTVAALWARRLGRPPVTPQDEFFGTGGTSLELVWFLADLHDAFEVQLSLDEVLEDGVRFDRLVQAVHDLRQARIGGTVP</sequence>
<proteinExistence type="predicted"/>
<evidence type="ECO:0000313" key="3">
    <source>
        <dbReference type="EMBL" id="MFC3765405.1"/>
    </source>
</evidence>
<dbReference type="InterPro" id="IPR036736">
    <property type="entry name" value="ACP-like_sf"/>
</dbReference>
<dbReference type="Gene3D" id="1.10.1200.10">
    <property type="entry name" value="ACP-like"/>
    <property type="match status" value="1"/>
</dbReference>
<gene>
    <name evidence="3" type="ORF">ACFOUW_31550</name>
</gene>
<dbReference type="SUPFAM" id="SSF47336">
    <property type="entry name" value="ACP-like"/>
    <property type="match status" value="1"/>
</dbReference>
<dbReference type="Pfam" id="PF00550">
    <property type="entry name" value="PP-binding"/>
    <property type="match status" value="1"/>
</dbReference>
<keyword evidence="4" id="KW-1185">Reference proteome</keyword>
<dbReference type="EMBL" id="JBHRZH010000037">
    <property type="protein sequence ID" value="MFC3765405.1"/>
    <property type="molecule type" value="Genomic_DNA"/>
</dbReference>
<name>A0ABV7YNP6_9ACTN</name>
<dbReference type="InterPro" id="IPR023214">
    <property type="entry name" value="HAD_sf"/>
</dbReference>
<dbReference type="PROSITE" id="PS50075">
    <property type="entry name" value="CARRIER"/>
    <property type="match status" value="1"/>
</dbReference>
<dbReference type="InterPro" id="IPR010033">
    <property type="entry name" value="HAD_SF_ppase_IIIC"/>
</dbReference>
<dbReference type="InterPro" id="IPR016181">
    <property type="entry name" value="Acyl_CoA_acyltransferase"/>
</dbReference>
<reference evidence="4" key="1">
    <citation type="journal article" date="2019" name="Int. J. Syst. Evol. Microbiol.">
        <title>The Global Catalogue of Microorganisms (GCM) 10K type strain sequencing project: providing services to taxonomists for standard genome sequencing and annotation.</title>
        <authorList>
            <consortium name="The Broad Institute Genomics Platform"/>
            <consortium name="The Broad Institute Genome Sequencing Center for Infectious Disease"/>
            <person name="Wu L."/>
            <person name="Ma J."/>
        </authorList>
    </citation>
    <scope>NUCLEOTIDE SEQUENCE [LARGE SCALE GENOMIC DNA]</scope>
    <source>
        <strain evidence="4">CGMCC 4.7241</strain>
    </source>
</reference>
<dbReference type="InterPro" id="IPR009081">
    <property type="entry name" value="PP-bd_ACP"/>
</dbReference>
<dbReference type="SUPFAM" id="SSF55729">
    <property type="entry name" value="Acyl-CoA N-acyltransferases (Nat)"/>
    <property type="match status" value="1"/>
</dbReference>
<feature type="region of interest" description="Disordered" evidence="1">
    <location>
        <begin position="511"/>
        <end position="533"/>
    </location>
</feature>